<name>A0AAQ3RQ71_VIGMU</name>
<protein>
    <submittedName>
        <fullName evidence="1">Uncharacterized protein</fullName>
    </submittedName>
</protein>
<organism evidence="1 2">
    <name type="scientific">Vigna mungo</name>
    <name type="common">Black gram</name>
    <name type="synonym">Phaseolus mungo</name>
    <dbReference type="NCBI Taxonomy" id="3915"/>
    <lineage>
        <taxon>Eukaryota</taxon>
        <taxon>Viridiplantae</taxon>
        <taxon>Streptophyta</taxon>
        <taxon>Embryophyta</taxon>
        <taxon>Tracheophyta</taxon>
        <taxon>Spermatophyta</taxon>
        <taxon>Magnoliopsida</taxon>
        <taxon>eudicotyledons</taxon>
        <taxon>Gunneridae</taxon>
        <taxon>Pentapetalae</taxon>
        <taxon>rosids</taxon>
        <taxon>fabids</taxon>
        <taxon>Fabales</taxon>
        <taxon>Fabaceae</taxon>
        <taxon>Papilionoideae</taxon>
        <taxon>50 kb inversion clade</taxon>
        <taxon>NPAAA clade</taxon>
        <taxon>indigoferoid/millettioid clade</taxon>
        <taxon>Phaseoleae</taxon>
        <taxon>Vigna</taxon>
    </lineage>
</organism>
<dbReference type="AlphaFoldDB" id="A0AAQ3RQ71"/>
<dbReference type="Proteomes" id="UP001374535">
    <property type="component" value="Chromosome 7"/>
</dbReference>
<gene>
    <name evidence="1" type="ORF">V8G54_023313</name>
</gene>
<keyword evidence="2" id="KW-1185">Reference proteome</keyword>
<dbReference type="EMBL" id="CP144694">
    <property type="protein sequence ID" value="WVZ02507.1"/>
    <property type="molecule type" value="Genomic_DNA"/>
</dbReference>
<reference evidence="1 2" key="1">
    <citation type="journal article" date="2023" name="Life. Sci Alliance">
        <title>Evolutionary insights into 3D genome organization and epigenetic landscape of Vigna mungo.</title>
        <authorList>
            <person name="Junaid A."/>
            <person name="Singh B."/>
            <person name="Bhatia S."/>
        </authorList>
    </citation>
    <scope>NUCLEOTIDE SEQUENCE [LARGE SCALE GENOMIC DNA]</scope>
    <source>
        <strain evidence="1">Urdbean</strain>
    </source>
</reference>
<sequence>MFVLKENHINDDTTRQSHNPSHIEYLKIHFFMKISQTASRILRNSQPGPPRQNRGRDSCQEMLLQALIRHKLVNQKPLDPSFIVLSAVPYQPHQIRMLHHSQQIHLVDPLLVPLLPVTVELLDRHLLFLHHAAVHGPKPPLANQEGAVEPARGALQRREWEEAEVVGAALHQVVMEVHRIGEFRGVGIEVGAAARVHETERTRPRHTRCGTARTRCRCHAIFVLCVGEVEALHLRKSMNKPKNIRISHSPPFQRFIVFRLRIRKRKTKKTNNNNKIYIFSLFNYFYH</sequence>
<accession>A0AAQ3RQ71</accession>
<proteinExistence type="predicted"/>
<evidence type="ECO:0000313" key="1">
    <source>
        <dbReference type="EMBL" id="WVZ02507.1"/>
    </source>
</evidence>
<evidence type="ECO:0000313" key="2">
    <source>
        <dbReference type="Proteomes" id="UP001374535"/>
    </source>
</evidence>